<dbReference type="Gene3D" id="4.10.60.10">
    <property type="entry name" value="Zinc finger, CCHC-type"/>
    <property type="match status" value="1"/>
</dbReference>
<keyword evidence="1" id="KW-0863">Zinc-finger</keyword>
<dbReference type="Pfam" id="PF22936">
    <property type="entry name" value="Pol_BBD"/>
    <property type="match status" value="1"/>
</dbReference>
<keyword evidence="1" id="KW-0479">Metal-binding</keyword>
<dbReference type="InterPro" id="IPR001878">
    <property type="entry name" value="Znf_CCHC"/>
</dbReference>
<evidence type="ECO:0000259" key="3">
    <source>
        <dbReference type="PROSITE" id="PS50158"/>
    </source>
</evidence>
<evidence type="ECO:0000256" key="1">
    <source>
        <dbReference type="PROSITE-ProRule" id="PRU00047"/>
    </source>
</evidence>
<dbReference type="InterPro" id="IPR013103">
    <property type="entry name" value="RVT_2"/>
</dbReference>
<gene>
    <name evidence="4" type="ORF">Tci_018870</name>
</gene>
<dbReference type="PANTHER" id="PTHR35317:SF23">
    <property type="entry name" value="OS04G0629600 PROTEIN"/>
    <property type="match status" value="1"/>
</dbReference>
<dbReference type="PANTHER" id="PTHR35317">
    <property type="entry name" value="OS04G0629600 PROTEIN"/>
    <property type="match status" value="1"/>
</dbReference>
<dbReference type="GO" id="GO:0003676">
    <property type="term" value="F:nucleic acid binding"/>
    <property type="evidence" value="ECO:0007669"/>
    <property type="project" value="InterPro"/>
</dbReference>
<keyword evidence="1" id="KW-0862">Zinc</keyword>
<dbReference type="SMART" id="SM00343">
    <property type="entry name" value="ZnF_C2HC"/>
    <property type="match status" value="1"/>
</dbReference>
<dbReference type="SUPFAM" id="SSF57756">
    <property type="entry name" value="Retrovirus zinc finger-like domains"/>
    <property type="match status" value="1"/>
</dbReference>
<dbReference type="InterPro" id="IPR054722">
    <property type="entry name" value="PolX-like_BBD"/>
</dbReference>
<dbReference type="PROSITE" id="PS50158">
    <property type="entry name" value="ZF_CCHC"/>
    <property type="match status" value="1"/>
</dbReference>
<feature type="domain" description="CCHC-type" evidence="3">
    <location>
        <begin position="523"/>
        <end position="538"/>
    </location>
</feature>
<comment type="caution">
    <text evidence="4">The sequence shown here is derived from an EMBL/GenBank/DDBJ whole genome shotgun (WGS) entry which is preliminary data.</text>
</comment>
<dbReference type="Pfam" id="PF00098">
    <property type="entry name" value="zf-CCHC"/>
    <property type="match status" value="1"/>
</dbReference>
<dbReference type="EMBL" id="BKCJ010002191">
    <property type="protein sequence ID" value="GEU46892.1"/>
    <property type="molecule type" value="Genomic_DNA"/>
</dbReference>
<protein>
    <submittedName>
        <fullName evidence="4">Ribonuclease H-like domain-containing protein</fullName>
    </submittedName>
</protein>
<evidence type="ECO:0000313" key="4">
    <source>
        <dbReference type="EMBL" id="GEU46892.1"/>
    </source>
</evidence>
<sequence length="1372" mass="154628">MEDANPFVPAQPNRLHARITQELNALGAISAMIDSLLENIGRAHIPISLLVPFEQLLDDFMNPSDELVMDDSESNTESYETPLVSPFFDSDDESYDGEVINELNEYGKAGFFYHNRIINSFDGNNLAFPCMIDVVMGRPFRAEETRQDCNFTRSGFKDARTVPGDSVTIPSDAVRTYKRWRQELCDGVRIFRIDFESLNKVPVLVVLDLSKVANPLYTLRFKDLFKSKDPQVVVTTAKLPILNPNGFDLWKMRIEQYFLMTDYSLWEVILNGDSPTPTRIVDGIVQVIAPTTAEQRLAKKNELKARGTLLMALPNKHQLKFNIHKDAKFLMEATEKRFGGNKETKKVQKTLLKHQYENFSGTSSESLDQIYDRLQKLISQLEILGESISQEDINLKFLRSLPSEWKTNTLIWRNKADLEEQSLDDLFNNFVSAASFQAPVSTLPNVDSLSDAVIYSFASQSNSPQLENEDLKQINADYLEEMDLKWQMAMLTMRARRFLQKTGRNLGENGTAAIGFDMFKVECYNCHRRDHFARDCKSPMDNRNKDTPRRTVSVEVSTSNALVSQCDAVESQISDKTGLGYDSQVFNSTVFDCDELNSSESDDSVPTSPVHDRYKSSEGYHANPPPYTRTFRPPKPDLVFNDALTASKILPDVESVKPVKHNKPAENLRTDNQKSRGHKHRWNRKACFVCKSLNHLIKDYEYYKKKMVQKPMWNNALRVNHHHSARMSHPHSNRNVVPTPVLTRSGLVSLNAARPVSTAVPQTTVKSPRPVKHVVHKAYSPIRRPINYRPTTKPSNFNQQFTTVKVKKVNAIQGTKGNWIQVSHGLGPQKTLSFLFDVQGNPQQALKDKGVIDSGFSRHMTGNISYLSDFEAFNGGYVSFGGNPKGGKISGKGKIKTGKLDFDDVYVVKELKFNLFSVSQMCDKKNNVLFTDTECLVLSSDYKLPDVNHVLLRVPRENNMYNVDLKNVVPSGDLTCLFVKATLDDIGFIRPFGCPVTILNTLDPLGKFDGKADEGFLVGYSVNDKDFRSMNYQPVVVGNQPNHNEGIQETLDAENENVVHVSLSSSDKPKKHYEKAKREAKGKSHVDLSIRVRNLRDEFKEFSVNSTNRVNAASAPVTAVRPNPTNSTNSYNIASHSDNAVSPTFEIGRKSSFVNASQYPDDPDMPALEDIVYSDDEEVVGADADFSNLETNISVRPIPTTRVHKDHHVIQIIAFDKLMKDKFQMSSMGELAFFLGLHVKQKDDGIFISQDKYVAEILRKFGFTDVKSASTPIETEKPLLKTVVATSSTEAEYIADTSVSIKKSNDAVKLQALIDMKKVIITEDTIRKTLRLDDADGIDCLPNEEIFVELVRMGYEKPSTKLTFDKAFFSAQ</sequence>
<dbReference type="Pfam" id="PF14223">
    <property type="entry name" value="Retrotran_gag_2"/>
    <property type="match status" value="1"/>
</dbReference>
<feature type="compositionally biased region" description="Polar residues" evidence="2">
    <location>
        <begin position="1123"/>
        <end position="1137"/>
    </location>
</feature>
<dbReference type="InterPro" id="IPR036875">
    <property type="entry name" value="Znf_CCHC_sf"/>
</dbReference>
<accession>A0A6L2KDU5</accession>
<feature type="region of interest" description="Disordered" evidence="2">
    <location>
        <begin position="597"/>
        <end position="634"/>
    </location>
</feature>
<dbReference type="GO" id="GO:0008270">
    <property type="term" value="F:zinc ion binding"/>
    <property type="evidence" value="ECO:0007669"/>
    <property type="project" value="UniProtKB-KW"/>
</dbReference>
<reference evidence="4" key="1">
    <citation type="journal article" date="2019" name="Sci. Rep.">
        <title>Draft genome of Tanacetum cinerariifolium, the natural source of mosquito coil.</title>
        <authorList>
            <person name="Yamashiro T."/>
            <person name="Shiraishi A."/>
            <person name="Satake H."/>
            <person name="Nakayama K."/>
        </authorList>
    </citation>
    <scope>NUCLEOTIDE SEQUENCE</scope>
</reference>
<name>A0A6L2KDU5_TANCI</name>
<feature type="region of interest" description="Disordered" evidence="2">
    <location>
        <begin position="1115"/>
        <end position="1137"/>
    </location>
</feature>
<dbReference type="Pfam" id="PF07727">
    <property type="entry name" value="RVT_2"/>
    <property type="match status" value="1"/>
</dbReference>
<proteinExistence type="predicted"/>
<evidence type="ECO:0000256" key="2">
    <source>
        <dbReference type="SAM" id="MobiDB-lite"/>
    </source>
</evidence>
<organism evidence="4">
    <name type="scientific">Tanacetum cinerariifolium</name>
    <name type="common">Dalmatian daisy</name>
    <name type="synonym">Chrysanthemum cinerariifolium</name>
    <dbReference type="NCBI Taxonomy" id="118510"/>
    <lineage>
        <taxon>Eukaryota</taxon>
        <taxon>Viridiplantae</taxon>
        <taxon>Streptophyta</taxon>
        <taxon>Embryophyta</taxon>
        <taxon>Tracheophyta</taxon>
        <taxon>Spermatophyta</taxon>
        <taxon>Magnoliopsida</taxon>
        <taxon>eudicotyledons</taxon>
        <taxon>Gunneridae</taxon>
        <taxon>Pentapetalae</taxon>
        <taxon>asterids</taxon>
        <taxon>campanulids</taxon>
        <taxon>Asterales</taxon>
        <taxon>Asteraceae</taxon>
        <taxon>Asteroideae</taxon>
        <taxon>Anthemideae</taxon>
        <taxon>Anthemidinae</taxon>
        <taxon>Tanacetum</taxon>
    </lineage>
</organism>